<evidence type="ECO:0008006" key="3">
    <source>
        <dbReference type="Google" id="ProtNLM"/>
    </source>
</evidence>
<protein>
    <recommendedName>
        <fullName evidence="3">Toxin HigB-2</fullName>
    </recommendedName>
</protein>
<evidence type="ECO:0000313" key="1">
    <source>
        <dbReference type="EMBL" id="MDG3008375.1"/>
    </source>
</evidence>
<organism evidence="1 2">
    <name type="scientific">Paludisphaera mucosa</name>
    <dbReference type="NCBI Taxonomy" id="3030827"/>
    <lineage>
        <taxon>Bacteria</taxon>
        <taxon>Pseudomonadati</taxon>
        <taxon>Planctomycetota</taxon>
        <taxon>Planctomycetia</taxon>
        <taxon>Isosphaerales</taxon>
        <taxon>Isosphaeraceae</taxon>
        <taxon>Paludisphaera</taxon>
    </lineage>
</organism>
<name>A0ABT6FLC5_9BACT</name>
<dbReference type="RefSeq" id="WP_277864698.1">
    <property type="nucleotide sequence ID" value="NZ_JARRAG010000005.1"/>
</dbReference>
<comment type="caution">
    <text evidence="1">The sequence shown here is derived from an EMBL/GenBank/DDBJ whole genome shotgun (WGS) entry which is preliminary data.</text>
</comment>
<dbReference type="Proteomes" id="UP001216907">
    <property type="component" value="Unassembled WGS sequence"/>
</dbReference>
<keyword evidence="2" id="KW-1185">Reference proteome</keyword>
<sequence length="137" mass="14812">MYSDEHRRELAANDVPVDGLPRFIEVAGFFAEWTGLGLTEADLHVLQLTLASRPTAWAVVAGTNGVRKIRFSAPGSGRGKSGGFRVFYLPVVEHAVVVLVVTLSKSERENLTKAERNAVAKLVATVKAGLEKEAQKP</sequence>
<dbReference type="EMBL" id="JARRAG010000005">
    <property type="protein sequence ID" value="MDG3008375.1"/>
    <property type="molecule type" value="Genomic_DNA"/>
</dbReference>
<evidence type="ECO:0000313" key="2">
    <source>
        <dbReference type="Proteomes" id="UP001216907"/>
    </source>
</evidence>
<gene>
    <name evidence="1" type="ORF">PZE19_31790</name>
</gene>
<proteinExistence type="predicted"/>
<accession>A0ABT6FLC5</accession>
<reference evidence="1 2" key="1">
    <citation type="submission" date="2023-03" db="EMBL/GenBank/DDBJ databases">
        <title>Paludisphaera mucosa sp. nov. a novel planctomycete from northern fen.</title>
        <authorList>
            <person name="Ivanova A."/>
        </authorList>
    </citation>
    <scope>NUCLEOTIDE SEQUENCE [LARGE SCALE GENOMIC DNA]</scope>
    <source>
        <strain evidence="1 2">Pla2</strain>
    </source>
</reference>